<comment type="caution">
    <text evidence="3">The sequence shown here is derived from an EMBL/GenBank/DDBJ whole genome shotgun (WGS) entry which is preliminary data.</text>
</comment>
<organism evidence="3 4">
    <name type="scientific">Quadrisphaera setariae</name>
    <dbReference type="NCBI Taxonomy" id="2593304"/>
    <lineage>
        <taxon>Bacteria</taxon>
        <taxon>Bacillati</taxon>
        <taxon>Actinomycetota</taxon>
        <taxon>Actinomycetes</taxon>
        <taxon>Kineosporiales</taxon>
        <taxon>Kineosporiaceae</taxon>
        <taxon>Quadrisphaera</taxon>
    </lineage>
</organism>
<dbReference type="InterPro" id="IPR024071">
    <property type="entry name" value="S-Me-THD_C_sf"/>
</dbReference>
<dbReference type="InterPro" id="IPR027479">
    <property type="entry name" value="S-Me-THD_N_sf"/>
</dbReference>
<dbReference type="AlphaFoldDB" id="A0A5C8ZHE3"/>
<evidence type="ECO:0000313" key="3">
    <source>
        <dbReference type="EMBL" id="TXR56559.1"/>
    </source>
</evidence>
<dbReference type="OrthoDB" id="3170437at2"/>
<dbReference type="Gene3D" id="3.40.1610.10">
    <property type="entry name" value="CV3147-like domain"/>
    <property type="match status" value="1"/>
</dbReference>
<evidence type="ECO:0000259" key="1">
    <source>
        <dbReference type="Pfam" id="PF06032"/>
    </source>
</evidence>
<feature type="domain" description="S-Me-THD N-terminal" evidence="1">
    <location>
        <begin position="5"/>
        <end position="158"/>
    </location>
</feature>
<reference evidence="3 4" key="1">
    <citation type="submission" date="2019-07" db="EMBL/GenBank/DDBJ databases">
        <title>Quadrisphaera sp. strain DD2A genome sequencing and assembly.</title>
        <authorList>
            <person name="Kim I."/>
        </authorList>
    </citation>
    <scope>NUCLEOTIDE SEQUENCE [LARGE SCALE GENOMIC DNA]</scope>
    <source>
        <strain evidence="3 4">DD2A</strain>
    </source>
</reference>
<evidence type="ECO:0000259" key="2">
    <source>
        <dbReference type="Pfam" id="PF20906"/>
    </source>
</evidence>
<gene>
    <name evidence="3" type="ORF">FMM08_10420</name>
</gene>
<dbReference type="EMBL" id="VKAC01000005">
    <property type="protein sequence ID" value="TXR56559.1"/>
    <property type="molecule type" value="Genomic_DNA"/>
</dbReference>
<proteinExistence type="predicted"/>
<dbReference type="InterPro" id="IPR048350">
    <property type="entry name" value="S-Me-THD-like_C"/>
</dbReference>
<evidence type="ECO:0000313" key="4">
    <source>
        <dbReference type="Proteomes" id="UP000321234"/>
    </source>
</evidence>
<dbReference type="Pfam" id="PF06032">
    <property type="entry name" value="S-Me-THD_N"/>
    <property type="match status" value="1"/>
</dbReference>
<dbReference type="Gene3D" id="2.40.390.10">
    <property type="entry name" value="CV3147-like"/>
    <property type="match status" value="1"/>
</dbReference>
<sequence>MTAADVPALVRGADVLGSGGGGDARSAGLLFAHAVGSGAVPLLDPARATGHAVSFVGMVGAVSAFTEELPGGEEFARAVRAVERWTGERATALASIEAAGLNGLTALATAVSVDLPVVDVDLCGRALPRLEQFSLAVVDGALPPLALALPSGQVLVVEGGDGVRCERVVRAVLAAEGGWAAIATGPVRRAPWSGAGPVRTTRRCLQVGARLEALGPSATTEDVAVAAGGELLGAGRVVEVARRAGAGFGRGSACVRDQRTSALLRLEMENEYLVAFEDGAPVATTPDPLVVLERRSARVVACDRIRRGDDVVVLRLPAPSFWSRPGRTDRVAPRAFGLDLDPVLGERPDGTLW</sequence>
<dbReference type="SUPFAM" id="SSF160991">
    <property type="entry name" value="CV3147-like"/>
    <property type="match status" value="1"/>
</dbReference>
<keyword evidence="4" id="KW-1185">Reference proteome</keyword>
<dbReference type="Pfam" id="PF20906">
    <property type="entry name" value="S-Me-THD_C"/>
    <property type="match status" value="1"/>
</dbReference>
<protein>
    <submittedName>
        <fullName evidence="3">DUF917 domain-containing protein</fullName>
    </submittedName>
</protein>
<name>A0A5C8ZHE3_9ACTN</name>
<dbReference type="InterPro" id="IPR010318">
    <property type="entry name" value="S-Me-THD_N"/>
</dbReference>
<dbReference type="Proteomes" id="UP000321234">
    <property type="component" value="Unassembled WGS sequence"/>
</dbReference>
<accession>A0A5C8ZHE3</accession>
<feature type="domain" description="S-Me-THD-like C-terminal" evidence="2">
    <location>
        <begin position="163"/>
        <end position="341"/>
    </location>
</feature>